<feature type="domain" description="HAMP" evidence="18">
    <location>
        <begin position="339"/>
        <end position="392"/>
    </location>
</feature>
<dbReference type="Pfam" id="PF00672">
    <property type="entry name" value="HAMP"/>
    <property type="match status" value="1"/>
</dbReference>
<feature type="region of interest" description="Disordered" evidence="14">
    <location>
        <begin position="737"/>
        <end position="774"/>
    </location>
</feature>
<evidence type="ECO:0000256" key="3">
    <source>
        <dbReference type="ARBA" id="ARBA00022475"/>
    </source>
</evidence>
<evidence type="ECO:0000256" key="13">
    <source>
        <dbReference type="PIRNR" id="PIRNR037532"/>
    </source>
</evidence>
<organism evidence="19 20">
    <name type="scientific">Nisaea acidiphila</name>
    <dbReference type="NCBI Taxonomy" id="1862145"/>
    <lineage>
        <taxon>Bacteria</taxon>
        <taxon>Pseudomonadati</taxon>
        <taxon>Pseudomonadota</taxon>
        <taxon>Alphaproteobacteria</taxon>
        <taxon>Rhodospirillales</taxon>
        <taxon>Thalassobaculaceae</taxon>
        <taxon>Nisaea</taxon>
    </lineage>
</organism>
<keyword evidence="8 13" id="KW-0418">Kinase</keyword>
<dbReference type="GO" id="GO:0009399">
    <property type="term" value="P:nitrogen fixation"/>
    <property type="evidence" value="ECO:0007669"/>
    <property type="project" value="UniProtKB-UniRule"/>
</dbReference>
<evidence type="ECO:0000256" key="7">
    <source>
        <dbReference type="ARBA" id="ARBA00022741"/>
    </source>
</evidence>
<dbReference type="EMBL" id="CP102480">
    <property type="protein sequence ID" value="UUX50186.1"/>
    <property type="molecule type" value="Genomic_DNA"/>
</dbReference>
<dbReference type="Pfam" id="PF00989">
    <property type="entry name" value="PAS"/>
    <property type="match status" value="1"/>
</dbReference>
<dbReference type="PANTHER" id="PTHR43065:SF10">
    <property type="entry name" value="PEROXIDE STRESS-ACTIVATED HISTIDINE KINASE MAK3"/>
    <property type="match status" value="1"/>
</dbReference>
<dbReference type="PROSITE" id="PS50109">
    <property type="entry name" value="HIS_KIN"/>
    <property type="match status" value="1"/>
</dbReference>
<evidence type="ECO:0000313" key="20">
    <source>
        <dbReference type="Proteomes" id="UP001060336"/>
    </source>
</evidence>
<feature type="transmembrane region" description="Helical" evidence="15">
    <location>
        <begin position="313"/>
        <end position="335"/>
    </location>
</feature>
<dbReference type="InterPro" id="IPR045671">
    <property type="entry name" value="NtrY-like_N"/>
</dbReference>
<dbReference type="PRINTS" id="PR00344">
    <property type="entry name" value="BCTRLSENSOR"/>
</dbReference>
<dbReference type="GO" id="GO:0005524">
    <property type="term" value="F:ATP binding"/>
    <property type="evidence" value="ECO:0007669"/>
    <property type="project" value="UniProtKB-UniRule"/>
</dbReference>
<dbReference type="SMART" id="SM00387">
    <property type="entry name" value="HATPase_c"/>
    <property type="match status" value="1"/>
</dbReference>
<dbReference type="SUPFAM" id="SSF47384">
    <property type="entry name" value="Homodimeric domain of signal transducing histidine kinase"/>
    <property type="match status" value="1"/>
</dbReference>
<gene>
    <name evidence="19" type="ORF">NUH88_00490</name>
</gene>
<dbReference type="InterPro" id="IPR036890">
    <property type="entry name" value="HATPase_C_sf"/>
</dbReference>
<dbReference type="GO" id="GO:0005886">
    <property type="term" value="C:plasma membrane"/>
    <property type="evidence" value="ECO:0007669"/>
    <property type="project" value="UniProtKB-SubCell"/>
</dbReference>
<dbReference type="PIRSF" id="PIRSF037532">
    <property type="entry name" value="STHK_NtrY"/>
    <property type="match status" value="1"/>
</dbReference>
<feature type="transmembrane region" description="Helical" evidence="15">
    <location>
        <begin position="275"/>
        <end position="292"/>
    </location>
</feature>
<dbReference type="Gene3D" id="3.30.450.20">
    <property type="entry name" value="PAS domain"/>
    <property type="match status" value="1"/>
</dbReference>
<evidence type="ECO:0000256" key="11">
    <source>
        <dbReference type="ARBA" id="ARBA00023012"/>
    </source>
</evidence>
<dbReference type="InterPro" id="IPR036097">
    <property type="entry name" value="HisK_dim/P_sf"/>
</dbReference>
<evidence type="ECO:0000256" key="2">
    <source>
        <dbReference type="ARBA" id="ARBA00004651"/>
    </source>
</evidence>
<dbReference type="InterPro" id="IPR013767">
    <property type="entry name" value="PAS_fold"/>
</dbReference>
<feature type="compositionally biased region" description="Basic and acidic residues" evidence="14">
    <location>
        <begin position="737"/>
        <end position="762"/>
    </location>
</feature>
<proteinExistence type="predicted"/>
<feature type="domain" description="PAS" evidence="17">
    <location>
        <begin position="404"/>
        <end position="473"/>
    </location>
</feature>
<dbReference type="Pfam" id="PF02518">
    <property type="entry name" value="HATPase_c"/>
    <property type="match status" value="1"/>
</dbReference>
<keyword evidence="5 13" id="KW-0808">Transferase</keyword>
<keyword evidence="13" id="KW-0535">Nitrogen fixation</keyword>
<dbReference type="InterPro" id="IPR004358">
    <property type="entry name" value="Sig_transdc_His_kin-like_C"/>
</dbReference>
<comment type="catalytic activity">
    <reaction evidence="1 13">
        <text>ATP + protein L-histidine = ADP + protein N-phospho-L-histidine.</text>
        <dbReference type="EC" id="2.7.13.3"/>
    </reaction>
</comment>
<dbReference type="InterPro" id="IPR003661">
    <property type="entry name" value="HisK_dim/P_dom"/>
</dbReference>
<dbReference type="InterPro" id="IPR035965">
    <property type="entry name" value="PAS-like_dom_sf"/>
</dbReference>
<feature type="transmembrane region" description="Helical" evidence="15">
    <location>
        <begin position="43"/>
        <end position="62"/>
    </location>
</feature>
<dbReference type="CDD" id="cd06225">
    <property type="entry name" value="HAMP"/>
    <property type="match status" value="1"/>
</dbReference>
<dbReference type="GO" id="GO:0000155">
    <property type="term" value="F:phosphorelay sensor kinase activity"/>
    <property type="evidence" value="ECO:0007669"/>
    <property type="project" value="InterPro"/>
</dbReference>
<dbReference type="GO" id="GO:0006355">
    <property type="term" value="P:regulation of DNA-templated transcription"/>
    <property type="evidence" value="ECO:0007669"/>
    <property type="project" value="InterPro"/>
</dbReference>
<keyword evidence="6 13" id="KW-0812">Transmembrane</keyword>
<evidence type="ECO:0000256" key="4">
    <source>
        <dbReference type="ARBA" id="ARBA00022553"/>
    </source>
</evidence>
<keyword evidence="20" id="KW-1185">Reference proteome</keyword>
<dbReference type="KEGG" id="naci:NUH88_00490"/>
<dbReference type="EC" id="2.7.13.3" evidence="13"/>
<keyword evidence="11 13" id="KW-0902">Two-component regulatory system</keyword>
<feature type="transmembrane region" description="Helical" evidence="15">
    <location>
        <begin position="74"/>
        <end position="95"/>
    </location>
</feature>
<dbReference type="SUPFAM" id="SSF55874">
    <property type="entry name" value="ATPase domain of HSP90 chaperone/DNA topoisomerase II/histidine kinase"/>
    <property type="match status" value="1"/>
</dbReference>
<reference evidence="19" key="1">
    <citation type="submission" date="2022-08" db="EMBL/GenBank/DDBJ databases">
        <title>Nisaea acidiphila sp. nov., isolated from a marine algal debris and emended description of the genus Nisaea Urios et al. 2008.</title>
        <authorList>
            <person name="Kwon K."/>
        </authorList>
    </citation>
    <scope>NUCLEOTIDE SEQUENCE</scope>
    <source>
        <strain evidence="19">MEBiC11861</strain>
    </source>
</reference>
<dbReference type="InterPro" id="IPR003594">
    <property type="entry name" value="HATPase_dom"/>
</dbReference>
<dbReference type="FunFam" id="1.10.287.130:FF:000107">
    <property type="entry name" value="Sensor histidine kinase YycG"/>
    <property type="match status" value="1"/>
</dbReference>
<evidence type="ECO:0000256" key="10">
    <source>
        <dbReference type="ARBA" id="ARBA00022989"/>
    </source>
</evidence>
<keyword evidence="9 13" id="KW-0067">ATP-binding</keyword>
<dbReference type="PANTHER" id="PTHR43065">
    <property type="entry name" value="SENSOR HISTIDINE KINASE"/>
    <property type="match status" value="1"/>
</dbReference>
<evidence type="ECO:0000256" key="14">
    <source>
        <dbReference type="SAM" id="MobiDB-lite"/>
    </source>
</evidence>
<keyword evidence="12 13" id="KW-0472">Membrane</keyword>
<evidence type="ECO:0000256" key="5">
    <source>
        <dbReference type="ARBA" id="ARBA00022679"/>
    </source>
</evidence>
<keyword evidence="7 13" id="KW-0547">Nucleotide-binding</keyword>
<dbReference type="Gene3D" id="1.10.287.130">
    <property type="match status" value="1"/>
</dbReference>
<evidence type="ECO:0000256" key="9">
    <source>
        <dbReference type="ARBA" id="ARBA00022840"/>
    </source>
</evidence>
<dbReference type="Pfam" id="PF19312">
    <property type="entry name" value="NtrY_N"/>
    <property type="match status" value="1"/>
</dbReference>
<dbReference type="Gene3D" id="3.30.565.10">
    <property type="entry name" value="Histidine kinase-like ATPase, C-terminal domain"/>
    <property type="match status" value="1"/>
</dbReference>
<dbReference type="InterPro" id="IPR005467">
    <property type="entry name" value="His_kinase_dom"/>
</dbReference>
<dbReference type="PROSITE" id="PS50885">
    <property type="entry name" value="HAMP"/>
    <property type="match status" value="1"/>
</dbReference>
<evidence type="ECO:0000256" key="6">
    <source>
        <dbReference type="ARBA" id="ARBA00022692"/>
    </source>
</evidence>
<feature type="region of interest" description="Disordered" evidence="14">
    <location>
        <begin position="1"/>
        <end position="20"/>
    </location>
</feature>
<evidence type="ECO:0000256" key="15">
    <source>
        <dbReference type="SAM" id="Phobius"/>
    </source>
</evidence>
<dbReference type="Gene3D" id="6.10.340.10">
    <property type="match status" value="1"/>
</dbReference>
<dbReference type="InterPro" id="IPR000014">
    <property type="entry name" value="PAS"/>
</dbReference>
<dbReference type="InterPro" id="IPR003660">
    <property type="entry name" value="HAMP_dom"/>
</dbReference>
<dbReference type="SMART" id="SM00304">
    <property type="entry name" value="HAMP"/>
    <property type="match status" value="1"/>
</dbReference>
<dbReference type="InterPro" id="IPR017232">
    <property type="entry name" value="NtrY"/>
</dbReference>
<feature type="transmembrane region" description="Helical" evidence="15">
    <location>
        <begin position="115"/>
        <end position="140"/>
    </location>
</feature>
<dbReference type="CDD" id="cd00082">
    <property type="entry name" value="HisKA"/>
    <property type="match status" value="1"/>
</dbReference>
<evidence type="ECO:0000256" key="12">
    <source>
        <dbReference type="ARBA" id="ARBA00023136"/>
    </source>
</evidence>
<dbReference type="AlphaFoldDB" id="A0A9J7ATL5"/>
<evidence type="ECO:0000256" key="8">
    <source>
        <dbReference type="ARBA" id="ARBA00022777"/>
    </source>
</evidence>
<dbReference type="SUPFAM" id="SSF55785">
    <property type="entry name" value="PYP-like sensor domain (PAS domain)"/>
    <property type="match status" value="1"/>
</dbReference>
<dbReference type="Proteomes" id="UP001060336">
    <property type="component" value="Chromosome"/>
</dbReference>
<feature type="domain" description="Histidine kinase" evidence="16">
    <location>
        <begin position="529"/>
        <end position="751"/>
    </location>
</feature>
<accession>A0A9J7ATL5</accession>
<comment type="subcellular location">
    <subcellularLocation>
        <location evidence="2 13">Cell membrane</location>
        <topology evidence="2 13">Multi-pass membrane protein</topology>
    </subcellularLocation>
</comment>
<keyword evidence="10 15" id="KW-1133">Transmembrane helix</keyword>
<evidence type="ECO:0000259" key="17">
    <source>
        <dbReference type="PROSITE" id="PS50112"/>
    </source>
</evidence>
<protein>
    <recommendedName>
        <fullName evidence="13">Nitrogen regulation protein</fullName>
        <ecNumber evidence="13">2.7.13.3</ecNumber>
    </recommendedName>
</protein>
<evidence type="ECO:0000313" key="19">
    <source>
        <dbReference type="EMBL" id="UUX50186.1"/>
    </source>
</evidence>
<dbReference type="RefSeq" id="WP_257769267.1">
    <property type="nucleotide sequence ID" value="NZ_CP102480.1"/>
</dbReference>
<evidence type="ECO:0000259" key="16">
    <source>
        <dbReference type="PROSITE" id="PS50109"/>
    </source>
</evidence>
<keyword evidence="4" id="KW-0597">Phosphoprotein</keyword>
<keyword evidence="3 13" id="KW-1003">Cell membrane</keyword>
<dbReference type="SUPFAM" id="SSF158472">
    <property type="entry name" value="HAMP domain-like"/>
    <property type="match status" value="1"/>
</dbReference>
<dbReference type="SMART" id="SM00388">
    <property type="entry name" value="HisKA"/>
    <property type="match status" value="1"/>
</dbReference>
<dbReference type="Pfam" id="PF00512">
    <property type="entry name" value="HisKA"/>
    <property type="match status" value="1"/>
</dbReference>
<evidence type="ECO:0000259" key="18">
    <source>
        <dbReference type="PROSITE" id="PS50885"/>
    </source>
</evidence>
<name>A0A9J7ATL5_9PROT</name>
<sequence length="774" mass="85925">MPAEASTEAHTPETAPSGSAGRFASFTRRFRLWAQRVGFERKAAYVLAGLAILAGLGTYGVFTQAGPAGPDPDVVLAILYLDFSLLLLLGVLVAWRMARLWVERRQGLAGSRLHVRLVIMFSVLTVAPTILVSVFSLVMFDFGIRSWFSERVSTAVTGSVAVAERYLEEHRQVIRGDVLAMANDINREAPFLVNNPQRFSQVLRAQAALRNLTEAVVFDNTGRVLARTNLALSFDYEPPPESAMSQAQLGEVVVLTTDSEDRLRALMRLDRFVDAYLFVGRFVDADIISYIVRTKEAVDQFTELEGRRFDIQVSFIMIFAMVALLLLLAAVWIGLNLATRMVHPISDLIGAAERISAGDLSARVSGPVEADEMGLLARAFNRMTRQLEMQRSELMSANRQIDARRRFTETVLGGVSAGVIGLDTEARINLPNRSAAGLLGVNTDSLVGQSLEEQIPEMSDLLEQARRNPFRQSEKQIEINRGTRKITLLARIKAEVADGKVSGYVLTFDDISELLSAQRMAAWADVARRIAHEIKNPLTPIQLSAERLKRKYLKQIEADPETFVECTNTIVRQVGDIGRMVDEFSAFARMPAPVMRKENLIDLIREQVVLQRSAQSGIAFDFDDGPEPIELECDQRQMRQVLTNLLQNAIDAIQMVESDGKRAADAPRHRVSVSVQRDENRVIVDVDDTGRGLPDKDRERLTEPYVTTREKGTGLGLAIVKRIMEDHSGSISLMDREEGGTRVRLTFRDTAEAQDNDDKSQSDESVPGLSSHGA</sequence>
<dbReference type="PROSITE" id="PS50112">
    <property type="entry name" value="PAS"/>
    <property type="match status" value="1"/>
</dbReference>
<evidence type="ECO:0000256" key="1">
    <source>
        <dbReference type="ARBA" id="ARBA00000085"/>
    </source>
</evidence>